<dbReference type="InterPro" id="IPR018608">
    <property type="entry name" value="Gti1/Pac2"/>
</dbReference>
<protein>
    <submittedName>
        <fullName evidence="2">Uncharacterized protein</fullName>
    </submittedName>
</protein>
<evidence type="ECO:0000256" key="1">
    <source>
        <dbReference type="SAM" id="MobiDB-lite"/>
    </source>
</evidence>
<dbReference type="PANTHER" id="PTHR28027">
    <property type="entry name" value="TRANSCRIPTIONAL REGULATOR MIT1"/>
    <property type="match status" value="1"/>
</dbReference>
<evidence type="ECO:0000313" key="2">
    <source>
        <dbReference type="EMBL" id="KZT70462.1"/>
    </source>
</evidence>
<dbReference type="Proteomes" id="UP000076727">
    <property type="component" value="Unassembled WGS sequence"/>
</dbReference>
<dbReference type="OrthoDB" id="5572844at2759"/>
<sequence>MMQQPTLQNVRIRSTRDACQIFYAVARHVLRMTTHRLDAEERRAIKSGNVYVWEERCANAEATGMGMERWSVTHLALHWPACSIGALCRTDGMGWGPSRVRDDFLFYHQRESGLNEDSGNPSARWASMIKGREPRSGKSSFARSDAERLIKQTYSVHVSLPEDVPRGVTRKWHLTAYFSQTTLDSLGTIDDIPNVGDVPAPDGWFRSARASKGKRAETSSGDELVSTQDPWGLGFQPSPSHGMSQFPVEPGFGAQAIQFVGPASVGTVPHPAYTYGPRHAASADYPPVAGTSVQAYGAAPPPARPHLPTLQDTGLKSYRDPSPLNFTSSTSASSSSDYEPSPRPAFASPLTPPPASTRTRTKAAAVQAERPPGGARDLVPLDVLQAASRVPRDPLDEQFLRKLSGSRGGTPDVPRSLAGTPRLRAGAQVFDGEDIKPRIPLQAEW</sequence>
<dbReference type="GO" id="GO:0003677">
    <property type="term" value="F:DNA binding"/>
    <property type="evidence" value="ECO:0007669"/>
    <property type="project" value="TreeGrafter"/>
</dbReference>
<dbReference type="EMBL" id="KV429051">
    <property type="protein sequence ID" value="KZT70462.1"/>
    <property type="molecule type" value="Genomic_DNA"/>
</dbReference>
<feature type="compositionally biased region" description="Low complexity" evidence="1">
    <location>
        <begin position="327"/>
        <end position="336"/>
    </location>
</feature>
<evidence type="ECO:0000313" key="3">
    <source>
        <dbReference type="Proteomes" id="UP000076727"/>
    </source>
</evidence>
<dbReference type="Pfam" id="PF09729">
    <property type="entry name" value="Gti1_Pac2"/>
    <property type="match status" value="1"/>
</dbReference>
<proteinExistence type="predicted"/>
<organism evidence="2 3">
    <name type="scientific">Daedalea quercina L-15889</name>
    <dbReference type="NCBI Taxonomy" id="1314783"/>
    <lineage>
        <taxon>Eukaryota</taxon>
        <taxon>Fungi</taxon>
        <taxon>Dikarya</taxon>
        <taxon>Basidiomycota</taxon>
        <taxon>Agaricomycotina</taxon>
        <taxon>Agaricomycetes</taxon>
        <taxon>Polyporales</taxon>
        <taxon>Fomitopsis</taxon>
    </lineage>
</organism>
<dbReference type="AlphaFoldDB" id="A0A165R952"/>
<keyword evidence="3" id="KW-1185">Reference proteome</keyword>
<feature type="region of interest" description="Disordered" evidence="1">
    <location>
        <begin position="293"/>
        <end position="378"/>
    </location>
</feature>
<name>A0A165R952_9APHY</name>
<dbReference type="PANTHER" id="PTHR28027:SF2">
    <property type="entry name" value="TRANSCRIPTIONAL REGULATOR MIT1"/>
    <property type="match status" value="1"/>
</dbReference>
<feature type="region of interest" description="Disordered" evidence="1">
    <location>
        <begin position="209"/>
        <end position="248"/>
    </location>
</feature>
<reference evidence="2 3" key="1">
    <citation type="journal article" date="2016" name="Mol. Biol. Evol.">
        <title>Comparative Genomics of Early-Diverging Mushroom-Forming Fungi Provides Insights into the Origins of Lignocellulose Decay Capabilities.</title>
        <authorList>
            <person name="Nagy L.G."/>
            <person name="Riley R."/>
            <person name="Tritt A."/>
            <person name="Adam C."/>
            <person name="Daum C."/>
            <person name="Floudas D."/>
            <person name="Sun H."/>
            <person name="Yadav J.S."/>
            <person name="Pangilinan J."/>
            <person name="Larsson K.H."/>
            <person name="Matsuura K."/>
            <person name="Barry K."/>
            <person name="Labutti K."/>
            <person name="Kuo R."/>
            <person name="Ohm R.A."/>
            <person name="Bhattacharya S.S."/>
            <person name="Shirouzu T."/>
            <person name="Yoshinaga Y."/>
            <person name="Martin F.M."/>
            <person name="Grigoriev I.V."/>
            <person name="Hibbett D.S."/>
        </authorList>
    </citation>
    <scope>NUCLEOTIDE SEQUENCE [LARGE SCALE GENOMIC DNA]</scope>
    <source>
        <strain evidence="2 3">L-15889</strain>
    </source>
</reference>
<gene>
    <name evidence="2" type="ORF">DAEQUDRAFT_207308</name>
</gene>
<accession>A0A165R952</accession>
<feature type="compositionally biased region" description="Polar residues" evidence="1">
    <location>
        <begin position="218"/>
        <end position="229"/>
    </location>
</feature>